<dbReference type="EMBL" id="MHLO01000029">
    <property type="protein sequence ID" value="OGZ11768.1"/>
    <property type="molecule type" value="Genomic_DNA"/>
</dbReference>
<dbReference type="Gene3D" id="3.40.50.1110">
    <property type="entry name" value="SGNH hydrolase"/>
    <property type="match status" value="1"/>
</dbReference>
<organism evidence="2 3">
    <name type="scientific">Candidatus Lloydbacteria bacterium RIFCSPHIGHO2_02_FULL_54_17</name>
    <dbReference type="NCBI Taxonomy" id="1798664"/>
    <lineage>
        <taxon>Bacteria</taxon>
        <taxon>Candidatus Lloydiibacteriota</taxon>
    </lineage>
</organism>
<feature type="domain" description="SGNH hydrolase-type esterase" evidence="1">
    <location>
        <begin position="8"/>
        <end position="189"/>
    </location>
</feature>
<dbReference type="AlphaFoldDB" id="A0A1G2DG57"/>
<dbReference type="STRING" id="1798664.A3C93_02425"/>
<name>A0A1G2DG57_9BACT</name>
<sequence length="213" mass="23622">MAIIGIWGDSIVYGEVDASGSGWATRLRGYLSEQAEKNNSEWHHTYARGVCGDTSRNLLERFAVEAKSIQPDIVVLAVGINDAAYMGSEADVLVPTGEFENNLRKLVIQAKSYTKKVILVGLTRVNEKLVQPYPYSSKGKSYANRTIEQYDKIIQKVALLENLPFASVSNLILEGDLEEGLHPNSVGHQKLFQHILSLVEKVLAQVERQGLDH</sequence>
<dbReference type="PANTHER" id="PTHR14209:SF19">
    <property type="entry name" value="ISOAMYL ACETATE-HYDROLYZING ESTERASE 1 HOMOLOG"/>
    <property type="match status" value="1"/>
</dbReference>
<dbReference type="Pfam" id="PF13472">
    <property type="entry name" value="Lipase_GDSL_2"/>
    <property type="match status" value="1"/>
</dbReference>
<protein>
    <recommendedName>
        <fullName evidence="1">SGNH hydrolase-type esterase domain-containing protein</fullName>
    </recommendedName>
</protein>
<dbReference type="SUPFAM" id="SSF52266">
    <property type="entry name" value="SGNH hydrolase"/>
    <property type="match status" value="1"/>
</dbReference>
<reference evidence="2 3" key="1">
    <citation type="journal article" date="2016" name="Nat. Commun.">
        <title>Thousands of microbial genomes shed light on interconnected biogeochemical processes in an aquifer system.</title>
        <authorList>
            <person name="Anantharaman K."/>
            <person name="Brown C.T."/>
            <person name="Hug L.A."/>
            <person name="Sharon I."/>
            <person name="Castelle C.J."/>
            <person name="Probst A.J."/>
            <person name="Thomas B.C."/>
            <person name="Singh A."/>
            <person name="Wilkins M.J."/>
            <person name="Karaoz U."/>
            <person name="Brodie E.L."/>
            <person name="Williams K.H."/>
            <person name="Hubbard S.S."/>
            <person name="Banfield J.F."/>
        </authorList>
    </citation>
    <scope>NUCLEOTIDE SEQUENCE [LARGE SCALE GENOMIC DNA]</scope>
</reference>
<evidence type="ECO:0000313" key="3">
    <source>
        <dbReference type="Proteomes" id="UP000178636"/>
    </source>
</evidence>
<comment type="caution">
    <text evidence="2">The sequence shown here is derived from an EMBL/GenBank/DDBJ whole genome shotgun (WGS) entry which is preliminary data.</text>
</comment>
<dbReference type="InterPro" id="IPR036514">
    <property type="entry name" value="SGNH_hydro_sf"/>
</dbReference>
<accession>A0A1G2DG57</accession>
<dbReference type="PANTHER" id="PTHR14209">
    <property type="entry name" value="ISOAMYL ACETATE-HYDROLYZING ESTERASE 1"/>
    <property type="match status" value="1"/>
</dbReference>
<proteinExistence type="predicted"/>
<evidence type="ECO:0000259" key="1">
    <source>
        <dbReference type="Pfam" id="PF13472"/>
    </source>
</evidence>
<evidence type="ECO:0000313" key="2">
    <source>
        <dbReference type="EMBL" id="OGZ11768.1"/>
    </source>
</evidence>
<dbReference type="Proteomes" id="UP000178636">
    <property type="component" value="Unassembled WGS sequence"/>
</dbReference>
<dbReference type="InterPro" id="IPR045136">
    <property type="entry name" value="Iah1-like"/>
</dbReference>
<gene>
    <name evidence="2" type="ORF">A3C93_02425</name>
</gene>
<dbReference type="InterPro" id="IPR013830">
    <property type="entry name" value="SGNH_hydro"/>
</dbReference>